<dbReference type="RefSeq" id="WP_220195232.1">
    <property type="nucleotide sequence ID" value="NZ_BNJF01000002.1"/>
</dbReference>
<dbReference type="SMART" id="SM00387">
    <property type="entry name" value="HATPase_c"/>
    <property type="match status" value="1"/>
</dbReference>
<dbReference type="PROSITE" id="PS50109">
    <property type="entry name" value="HIS_KIN"/>
    <property type="match status" value="1"/>
</dbReference>
<evidence type="ECO:0000256" key="9">
    <source>
        <dbReference type="SAM" id="Phobius"/>
    </source>
</evidence>
<gene>
    <name evidence="11" type="primary">yxjM</name>
    <name evidence="11" type="ORF">KSX_39680</name>
</gene>
<feature type="domain" description="Histidine kinase" evidence="10">
    <location>
        <begin position="223"/>
        <end position="430"/>
    </location>
</feature>
<dbReference type="Pfam" id="PF07730">
    <property type="entry name" value="HisKA_3"/>
    <property type="match status" value="1"/>
</dbReference>
<keyword evidence="9" id="KW-0812">Transmembrane</keyword>
<evidence type="ECO:0000256" key="3">
    <source>
        <dbReference type="ARBA" id="ARBA00022553"/>
    </source>
</evidence>
<dbReference type="AlphaFoldDB" id="A0A8J3MS77"/>
<dbReference type="GO" id="GO:0016020">
    <property type="term" value="C:membrane"/>
    <property type="evidence" value="ECO:0007669"/>
    <property type="project" value="InterPro"/>
</dbReference>
<evidence type="ECO:0000256" key="4">
    <source>
        <dbReference type="ARBA" id="ARBA00022679"/>
    </source>
</evidence>
<keyword evidence="8" id="KW-0902">Two-component regulatory system</keyword>
<sequence length="440" mass="49986">MSAHFDVEKDNARFFRFSRRIITLFTILITLYLVVITTAFLSSNQEYMHNWRGFAIITLSALAFLIYAAQFRMSIKFNWPPPFPYSVTLWVSMYLVVTLLALINPFFAWDLYVLFALGFGLFEGAYLWLAVSIMGLTLFAFQGILVWPLNSDALVSIAGQALSLLSITGFNSLFQHLIRERFERNSLFQQLTQANGELEEAHRQLGQSVVQEQELAILRERTRLAREMHDTIGHALVLISVKLEAAQRLRERDPERCDREMESTKQIARETMTALRSSIANLRTPTLEHEPIDQALSRATTELAQRTSLHVEYTFEDTIDRLPEALEETIWKVSQEAFTNIEKHAHAQQVHMRISQRGQKLVLHISDDGIGFPPALCQTQPDGRLTYSSPRGHYGLRGMRERIEAIGGHLALHSAQGEGTTIEAELPLSSDVLLEGQGAR</sequence>
<comment type="catalytic activity">
    <reaction evidence="1">
        <text>ATP + protein L-histidine = ADP + protein N-phospho-L-histidine.</text>
        <dbReference type="EC" id="2.7.13.3"/>
    </reaction>
</comment>
<dbReference type="EC" id="2.7.13.3" evidence="2"/>
<evidence type="ECO:0000256" key="7">
    <source>
        <dbReference type="ARBA" id="ARBA00022840"/>
    </source>
</evidence>
<dbReference type="PANTHER" id="PTHR24421:SF10">
    <property type="entry name" value="NITRATE_NITRITE SENSOR PROTEIN NARQ"/>
    <property type="match status" value="1"/>
</dbReference>
<keyword evidence="3" id="KW-0597">Phosphoprotein</keyword>
<proteinExistence type="predicted"/>
<dbReference type="Pfam" id="PF02518">
    <property type="entry name" value="HATPase_c"/>
    <property type="match status" value="1"/>
</dbReference>
<dbReference type="EMBL" id="BNJF01000002">
    <property type="protein sequence ID" value="GHO45805.1"/>
    <property type="molecule type" value="Genomic_DNA"/>
</dbReference>
<evidence type="ECO:0000256" key="8">
    <source>
        <dbReference type="ARBA" id="ARBA00023012"/>
    </source>
</evidence>
<keyword evidence="4" id="KW-0808">Transferase</keyword>
<dbReference type="InterPro" id="IPR017205">
    <property type="entry name" value="Sig_transdc_His_kinase_ChrS"/>
</dbReference>
<dbReference type="GO" id="GO:0005524">
    <property type="term" value="F:ATP binding"/>
    <property type="evidence" value="ECO:0007669"/>
    <property type="project" value="UniProtKB-KW"/>
</dbReference>
<evidence type="ECO:0000259" key="10">
    <source>
        <dbReference type="PROSITE" id="PS50109"/>
    </source>
</evidence>
<name>A0A8J3MS77_9CHLR</name>
<evidence type="ECO:0000313" key="12">
    <source>
        <dbReference type="Proteomes" id="UP000612362"/>
    </source>
</evidence>
<feature type="transmembrane region" description="Helical" evidence="9">
    <location>
        <begin position="53"/>
        <end position="71"/>
    </location>
</feature>
<feature type="transmembrane region" description="Helical" evidence="9">
    <location>
        <begin position="126"/>
        <end position="147"/>
    </location>
</feature>
<dbReference type="GO" id="GO:0046983">
    <property type="term" value="F:protein dimerization activity"/>
    <property type="evidence" value="ECO:0007669"/>
    <property type="project" value="InterPro"/>
</dbReference>
<dbReference type="PIRSF" id="PIRSF037434">
    <property type="entry name" value="STHK_ChrS"/>
    <property type="match status" value="1"/>
</dbReference>
<dbReference type="InterPro" id="IPR011712">
    <property type="entry name" value="Sig_transdc_His_kin_sub3_dim/P"/>
</dbReference>
<dbReference type="InterPro" id="IPR036890">
    <property type="entry name" value="HATPase_C_sf"/>
</dbReference>
<feature type="transmembrane region" description="Helical" evidence="9">
    <location>
        <begin position="20"/>
        <end position="41"/>
    </location>
</feature>
<dbReference type="SUPFAM" id="SSF55874">
    <property type="entry name" value="ATPase domain of HSP90 chaperone/DNA topoisomerase II/histidine kinase"/>
    <property type="match status" value="1"/>
</dbReference>
<feature type="transmembrane region" description="Helical" evidence="9">
    <location>
        <begin position="153"/>
        <end position="174"/>
    </location>
</feature>
<dbReference type="InterPro" id="IPR050482">
    <property type="entry name" value="Sensor_HK_TwoCompSys"/>
</dbReference>
<comment type="caution">
    <text evidence="11">The sequence shown here is derived from an EMBL/GenBank/DDBJ whole genome shotgun (WGS) entry which is preliminary data.</text>
</comment>
<dbReference type="GO" id="GO:0000155">
    <property type="term" value="F:phosphorelay sensor kinase activity"/>
    <property type="evidence" value="ECO:0007669"/>
    <property type="project" value="InterPro"/>
</dbReference>
<keyword evidence="9" id="KW-0472">Membrane</keyword>
<evidence type="ECO:0000313" key="11">
    <source>
        <dbReference type="EMBL" id="GHO45805.1"/>
    </source>
</evidence>
<keyword evidence="6 11" id="KW-0418">Kinase</keyword>
<dbReference type="Gene3D" id="3.30.565.10">
    <property type="entry name" value="Histidine kinase-like ATPase, C-terminal domain"/>
    <property type="match status" value="1"/>
</dbReference>
<keyword evidence="7" id="KW-0067">ATP-binding</keyword>
<keyword evidence="5" id="KW-0547">Nucleotide-binding</keyword>
<protein>
    <recommendedName>
        <fullName evidence="2">histidine kinase</fullName>
        <ecNumber evidence="2">2.7.13.3</ecNumber>
    </recommendedName>
</protein>
<reference evidence="11" key="1">
    <citation type="submission" date="2020-10" db="EMBL/GenBank/DDBJ databases">
        <title>Taxonomic study of unclassified bacteria belonging to the class Ktedonobacteria.</title>
        <authorList>
            <person name="Yabe S."/>
            <person name="Wang C.M."/>
            <person name="Zheng Y."/>
            <person name="Sakai Y."/>
            <person name="Cavaletti L."/>
            <person name="Monciardini P."/>
            <person name="Donadio S."/>
        </authorList>
    </citation>
    <scope>NUCLEOTIDE SEQUENCE</scope>
    <source>
        <strain evidence="11">SOSP1-1</strain>
    </source>
</reference>
<dbReference type="PANTHER" id="PTHR24421">
    <property type="entry name" value="NITRATE/NITRITE SENSOR PROTEIN NARX-RELATED"/>
    <property type="match status" value="1"/>
</dbReference>
<evidence type="ECO:0000256" key="1">
    <source>
        <dbReference type="ARBA" id="ARBA00000085"/>
    </source>
</evidence>
<organism evidence="11 12">
    <name type="scientific">Ktedonospora formicarum</name>
    <dbReference type="NCBI Taxonomy" id="2778364"/>
    <lineage>
        <taxon>Bacteria</taxon>
        <taxon>Bacillati</taxon>
        <taxon>Chloroflexota</taxon>
        <taxon>Ktedonobacteria</taxon>
        <taxon>Ktedonobacterales</taxon>
        <taxon>Ktedonobacteraceae</taxon>
        <taxon>Ktedonospora</taxon>
    </lineage>
</organism>
<dbReference type="InterPro" id="IPR003594">
    <property type="entry name" value="HATPase_dom"/>
</dbReference>
<dbReference type="InterPro" id="IPR005467">
    <property type="entry name" value="His_kinase_dom"/>
</dbReference>
<dbReference type="CDD" id="cd16917">
    <property type="entry name" value="HATPase_UhpB-NarQ-NarX-like"/>
    <property type="match status" value="1"/>
</dbReference>
<dbReference type="Proteomes" id="UP000612362">
    <property type="component" value="Unassembled WGS sequence"/>
</dbReference>
<evidence type="ECO:0000256" key="5">
    <source>
        <dbReference type="ARBA" id="ARBA00022741"/>
    </source>
</evidence>
<keyword evidence="9" id="KW-1133">Transmembrane helix</keyword>
<dbReference type="Gene3D" id="1.20.5.1930">
    <property type="match status" value="1"/>
</dbReference>
<keyword evidence="12" id="KW-1185">Reference proteome</keyword>
<evidence type="ECO:0000256" key="2">
    <source>
        <dbReference type="ARBA" id="ARBA00012438"/>
    </source>
</evidence>
<evidence type="ECO:0000256" key="6">
    <source>
        <dbReference type="ARBA" id="ARBA00022777"/>
    </source>
</evidence>
<feature type="transmembrane region" description="Helical" evidence="9">
    <location>
        <begin position="91"/>
        <end position="114"/>
    </location>
</feature>
<accession>A0A8J3MS77</accession>